<proteinExistence type="predicted"/>
<accession>A0ABV9LQR7</accession>
<gene>
    <name evidence="1" type="ORF">ACFO4O_00040</name>
</gene>
<dbReference type="Pfam" id="PF14539">
    <property type="entry name" value="DUF4442"/>
    <property type="match status" value="1"/>
</dbReference>
<protein>
    <submittedName>
        <fullName evidence="1">DUF4442 domain-containing protein</fullName>
    </submittedName>
</protein>
<dbReference type="Gene3D" id="3.10.129.10">
    <property type="entry name" value="Hotdog Thioesterase"/>
    <property type="match status" value="1"/>
</dbReference>
<dbReference type="EMBL" id="JBHSGU010000001">
    <property type="protein sequence ID" value="MFC4698549.1"/>
    <property type="molecule type" value="Genomic_DNA"/>
</dbReference>
<keyword evidence="2" id="KW-1185">Reference proteome</keyword>
<comment type="caution">
    <text evidence="1">The sequence shown here is derived from an EMBL/GenBank/DDBJ whole genome shotgun (WGS) entry which is preliminary data.</text>
</comment>
<evidence type="ECO:0000313" key="2">
    <source>
        <dbReference type="Proteomes" id="UP001595897"/>
    </source>
</evidence>
<dbReference type="InterPro" id="IPR027961">
    <property type="entry name" value="DUF4442"/>
</dbReference>
<reference evidence="2" key="1">
    <citation type="journal article" date="2019" name="Int. J. Syst. Evol. Microbiol.">
        <title>The Global Catalogue of Microorganisms (GCM) 10K type strain sequencing project: providing services to taxonomists for standard genome sequencing and annotation.</title>
        <authorList>
            <consortium name="The Broad Institute Genomics Platform"/>
            <consortium name="The Broad Institute Genome Sequencing Center for Infectious Disease"/>
            <person name="Wu L."/>
            <person name="Ma J."/>
        </authorList>
    </citation>
    <scope>NUCLEOTIDE SEQUENCE [LARGE SCALE GENOMIC DNA]</scope>
    <source>
        <strain evidence="2">KACC 12507</strain>
    </source>
</reference>
<evidence type="ECO:0000313" key="1">
    <source>
        <dbReference type="EMBL" id="MFC4698549.1"/>
    </source>
</evidence>
<dbReference type="InterPro" id="IPR029069">
    <property type="entry name" value="HotDog_dom_sf"/>
</dbReference>
<organism evidence="1 2">
    <name type="scientific">Glaciecola siphonariae</name>
    <dbReference type="NCBI Taxonomy" id="521012"/>
    <lineage>
        <taxon>Bacteria</taxon>
        <taxon>Pseudomonadati</taxon>
        <taxon>Pseudomonadota</taxon>
        <taxon>Gammaproteobacteria</taxon>
        <taxon>Alteromonadales</taxon>
        <taxon>Alteromonadaceae</taxon>
        <taxon>Glaciecola</taxon>
    </lineage>
</organism>
<dbReference type="RefSeq" id="WP_382405134.1">
    <property type="nucleotide sequence ID" value="NZ_JBHSGU010000001.1"/>
</dbReference>
<sequence length="117" mass="13187">MKKQFTELCSISERQSQLVLEGKPRVKNHVNTIHAGALFTLAQQSLIAKLKTETNVPTDTKGFCFTIFYKKPARGLLRASTECITQSRDYLTKIYDNNEIIVVEITAKKSGQESVHV</sequence>
<dbReference type="Proteomes" id="UP001595897">
    <property type="component" value="Unassembled WGS sequence"/>
</dbReference>
<dbReference type="SUPFAM" id="SSF54637">
    <property type="entry name" value="Thioesterase/thiol ester dehydrase-isomerase"/>
    <property type="match status" value="1"/>
</dbReference>
<name>A0ABV9LQR7_9ALTE</name>